<evidence type="ECO:0000256" key="2">
    <source>
        <dbReference type="ARBA" id="ARBA00022692"/>
    </source>
</evidence>
<gene>
    <name evidence="7" type="ORF">GCM10017643_35440</name>
</gene>
<dbReference type="InterPro" id="IPR010652">
    <property type="entry name" value="DUF1232"/>
</dbReference>
<evidence type="ECO:0000313" key="8">
    <source>
        <dbReference type="Proteomes" id="UP001143370"/>
    </source>
</evidence>
<feature type="domain" description="DUF1232" evidence="6">
    <location>
        <begin position="34"/>
        <end position="67"/>
    </location>
</feature>
<reference evidence="7" key="1">
    <citation type="journal article" date="2014" name="Int. J. Syst. Evol. Microbiol.">
        <title>Complete genome sequence of Corynebacterium casei LMG S-19264T (=DSM 44701T), isolated from a smear-ripened cheese.</title>
        <authorList>
            <consortium name="US DOE Joint Genome Institute (JGI-PGF)"/>
            <person name="Walter F."/>
            <person name="Albersmeier A."/>
            <person name="Kalinowski J."/>
            <person name="Ruckert C."/>
        </authorList>
    </citation>
    <scope>NUCLEOTIDE SEQUENCE</scope>
    <source>
        <strain evidence="7">VKM B-2484</strain>
    </source>
</reference>
<keyword evidence="3 5" id="KW-1133">Transmembrane helix</keyword>
<feature type="transmembrane region" description="Helical" evidence="5">
    <location>
        <begin position="56"/>
        <end position="77"/>
    </location>
</feature>
<evidence type="ECO:0000256" key="3">
    <source>
        <dbReference type="ARBA" id="ARBA00022989"/>
    </source>
</evidence>
<dbReference type="EMBL" id="BSFJ01000026">
    <property type="protein sequence ID" value="GLK73427.1"/>
    <property type="molecule type" value="Genomic_DNA"/>
</dbReference>
<evidence type="ECO:0000313" key="7">
    <source>
        <dbReference type="EMBL" id="GLK73427.1"/>
    </source>
</evidence>
<feature type="transmembrane region" description="Helical" evidence="5">
    <location>
        <begin position="98"/>
        <end position="121"/>
    </location>
</feature>
<evidence type="ECO:0000256" key="5">
    <source>
        <dbReference type="SAM" id="Phobius"/>
    </source>
</evidence>
<evidence type="ECO:0000256" key="4">
    <source>
        <dbReference type="ARBA" id="ARBA00023136"/>
    </source>
</evidence>
<reference evidence="7" key="2">
    <citation type="submission" date="2023-01" db="EMBL/GenBank/DDBJ databases">
        <authorList>
            <person name="Sun Q."/>
            <person name="Evtushenko L."/>
        </authorList>
    </citation>
    <scope>NUCLEOTIDE SEQUENCE</scope>
    <source>
        <strain evidence="7">VKM B-2484</strain>
    </source>
</reference>
<proteinExistence type="predicted"/>
<dbReference type="Pfam" id="PF06803">
    <property type="entry name" value="DUF1232"/>
    <property type="match status" value="1"/>
</dbReference>
<feature type="transmembrane region" description="Helical" evidence="5">
    <location>
        <begin position="30"/>
        <end position="50"/>
    </location>
</feature>
<comment type="subcellular location">
    <subcellularLocation>
        <location evidence="1">Endomembrane system</location>
        <topology evidence="1">Multi-pass membrane protein</topology>
    </subcellularLocation>
</comment>
<dbReference type="GO" id="GO:0012505">
    <property type="term" value="C:endomembrane system"/>
    <property type="evidence" value="ECO:0007669"/>
    <property type="project" value="UniProtKB-SubCell"/>
</dbReference>
<dbReference type="AlphaFoldDB" id="A0A9W6J9Y7"/>
<comment type="caution">
    <text evidence="7">The sequence shown here is derived from an EMBL/GenBank/DDBJ whole genome shotgun (WGS) entry which is preliminary data.</text>
</comment>
<keyword evidence="2 5" id="KW-0812">Transmembrane</keyword>
<keyword evidence="8" id="KW-1185">Reference proteome</keyword>
<protein>
    <submittedName>
        <fullName evidence="7">Membrane protein</fullName>
    </submittedName>
</protein>
<evidence type="ECO:0000256" key="1">
    <source>
        <dbReference type="ARBA" id="ARBA00004127"/>
    </source>
</evidence>
<organism evidence="7 8">
    <name type="scientific">Ancylobacter dichloromethanicus</name>
    <dbReference type="NCBI Taxonomy" id="518825"/>
    <lineage>
        <taxon>Bacteria</taxon>
        <taxon>Pseudomonadati</taxon>
        <taxon>Pseudomonadota</taxon>
        <taxon>Alphaproteobacteria</taxon>
        <taxon>Hyphomicrobiales</taxon>
        <taxon>Xanthobacteraceae</taxon>
        <taxon>Ancylobacter</taxon>
    </lineage>
</organism>
<name>A0A9W6J9Y7_9HYPH</name>
<evidence type="ECO:0000259" key="6">
    <source>
        <dbReference type="Pfam" id="PF06803"/>
    </source>
</evidence>
<dbReference type="RefSeq" id="WP_213375409.1">
    <property type="nucleotide sequence ID" value="NZ_BSFJ01000026.1"/>
</dbReference>
<sequence length="125" mass="13731">MLERMKHWARRLKRDVVALWIAARDPRTPWVATVVAAAVAAYALSPIDLIPDFIPILGYLDDLLIVPAGIALAVHLIPSAIMADFRRKADERADRPRSVVAAAVIVFVWVLGLAAVGFGAARHFR</sequence>
<accession>A0A9W6J9Y7</accession>
<dbReference type="Proteomes" id="UP001143370">
    <property type="component" value="Unassembled WGS sequence"/>
</dbReference>
<keyword evidence="4 5" id="KW-0472">Membrane</keyword>